<evidence type="ECO:0000256" key="10">
    <source>
        <dbReference type="ARBA" id="ARBA00023310"/>
    </source>
</evidence>
<keyword evidence="11" id="KW-1003">Cell membrane</keyword>
<organism evidence="13 14">
    <name type="scientific">Pseudothermotoga thermarum DSM 5069</name>
    <dbReference type="NCBI Taxonomy" id="688269"/>
    <lineage>
        <taxon>Bacteria</taxon>
        <taxon>Thermotogati</taxon>
        <taxon>Thermotogota</taxon>
        <taxon>Thermotogae</taxon>
        <taxon>Thermotogales</taxon>
        <taxon>Thermotogaceae</taxon>
        <taxon>Pseudothermotoga</taxon>
    </lineage>
</organism>
<evidence type="ECO:0000313" key="13">
    <source>
        <dbReference type="EMBL" id="AEH50377.1"/>
    </source>
</evidence>
<dbReference type="AlphaFoldDB" id="F7YV78"/>
<dbReference type="eggNOG" id="COG0356">
    <property type="taxonomic scope" value="Bacteria"/>
</dbReference>
<keyword evidence="3 11" id="KW-0813">Transport</keyword>
<dbReference type="GO" id="GO:0042777">
    <property type="term" value="P:proton motive force-driven plasma membrane ATP synthesis"/>
    <property type="evidence" value="ECO:0007669"/>
    <property type="project" value="TreeGrafter"/>
</dbReference>
<protein>
    <recommendedName>
        <fullName evidence="11 12">ATP synthase subunit a</fullName>
    </recommendedName>
    <alternativeName>
        <fullName evidence="11">ATP synthase F0 sector subunit a</fullName>
    </alternativeName>
    <alternativeName>
        <fullName evidence="11">F-ATPase subunit 6</fullName>
    </alternativeName>
</protein>
<evidence type="ECO:0000256" key="8">
    <source>
        <dbReference type="ARBA" id="ARBA00023065"/>
    </source>
</evidence>
<keyword evidence="8 11" id="KW-0406">Ion transport</keyword>
<sequence length="285" mass="32001" precursor="true">MKIKLSRRAKIGLTIFLVVYLAIGIPNAIILSKQSMSEAFKNVANRWIVQLPFGQSAFLRINPLTLIMTWMIMIFLAWFAFSLRKPKLIPDRKQAAVEALFEYIYDMVETAIPDQRFIRPTFYVACTIFIFVAFSNILGGAIPGITVEANSQGQVIKVVLFSDTWFSPTADINTNATLAVMVFFISQIFGIKAKGIKGWLKSWFEPLPFMFPMNVIGELSKPISHSLRLFGNIAGGALLTYLLSYMVKYLFMPIVFWGFFGLFVGLIQALVFTVLAIAYIASAIS</sequence>
<accession>F7YV78</accession>
<feature type="transmembrane region" description="Helical" evidence="11">
    <location>
        <begin position="122"/>
        <end position="142"/>
    </location>
</feature>
<evidence type="ECO:0000256" key="7">
    <source>
        <dbReference type="ARBA" id="ARBA00022989"/>
    </source>
</evidence>
<evidence type="ECO:0000313" key="14">
    <source>
        <dbReference type="Proteomes" id="UP000006804"/>
    </source>
</evidence>
<dbReference type="GO" id="GO:0046933">
    <property type="term" value="F:proton-transporting ATP synthase activity, rotational mechanism"/>
    <property type="evidence" value="ECO:0007669"/>
    <property type="project" value="UniProtKB-UniRule"/>
</dbReference>
<dbReference type="KEGG" id="tta:Theth_0278"/>
<comment type="subcellular location">
    <subcellularLocation>
        <location evidence="11 12">Cell membrane</location>
        <topology evidence="11 12">Multi-pass membrane protein</topology>
    </subcellularLocation>
    <subcellularLocation>
        <location evidence="1">Membrane</location>
        <topology evidence="1">Multi-pass membrane protein</topology>
    </subcellularLocation>
</comment>
<evidence type="ECO:0000256" key="6">
    <source>
        <dbReference type="ARBA" id="ARBA00022781"/>
    </source>
</evidence>
<evidence type="ECO:0000256" key="12">
    <source>
        <dbReference type="RuleBase" id="RU000483"/>
    </source>
</evidence>
<proteinExistence type="inferred from homology"/>
<dbReference type="NCBIfam" id="TIGR01131">
    <property type="entry name" value="ATP_synt_6_or_A"/>
    <property type="match status" value="1"/>
</dbReference>
<dbReference type="PANTHER" id="PTHR42823:SF3">
    <property type="entry name" value="ATP SYNTHASE SUBUNIT A, CHLOROPLASTIC"/>
    <property type="match status" value="1"/>
</dbReference>
<name>F7YV78_9THEM</name>
<keyword evidence="10 11" id="KW-0066">ATP synthesis</keyword>
<evidence type="ECO:0000256" key="11">
    <source>
        <dbReference type="HAMAP-Rule" id="MF_01393"/>
    </source>
</evidence>
<dbReference type="HOGENOM" id="CLU_041018_2_3_0"/>
<keyword evidence="7 11" id="KW-1133">Transmembrane helix</keyword>
<evidence type="ECO:0000256" key="2">
    <source>
        <dbReference type="ARBA" id="ARBA00006810"/>
    </source>
</evidence>
<feature type="transmembrane region" description="Helical" evidence="11">
    <location>
        <begin position="12"/>
        <end position="31"/>
    </location>
</feature>
<feature type="transmembrane region" description="Helical" evidence="11">
    <location>
        <begin position="254"/>
        <end position="281"/>
    </location>
</feature>
<keyword evidence="5 11" id="KW-0812">Transmembrane</keyword>
<dbReference type="GO" id="GO:0045259">
    <property type="term" value="C:proton-transporting ATP synthase complex"/>
    <property type="evidence" value="ECO:0007669"/>
    <property type="project" value="UniProtKB-KW"/>
</dbReference>
<dbReference type="Pfam" id="PF00119">
    <property type="entry name" value="ATP-synt_A"/>
    <property type="match status" value="1"/>
</dbReference>
<dbReference type="GO" id="GO:0005886">
    <property type="term" value="C:plasma membrane"/>
    <property type="evidence" value="ECO:0007669"/>
    <property type="project" value="UniProtKB-SubCell"/>
</dbReference>
<dbReference type="CDD" id="cd00310">
    <property type="entry name" value="ATP-synt_Fo_a_6"/>
    <property type="match status" value="1"/>
</dbReference>
<feature type="transmembrane region" description="Helical" evidence="11">
    <location>
        <begin position="61"/>
        <end position="83"/>
    </location>
</feature>
<keyword evidence="4 11" id="KW-0138">CF(0)</keyword>
<keyword evidence="6 11" id="KW-0375">Hydrogen ion transport</keyword>
<evidence type="ECO:0000256" key="1">
    <source>
        <dbReference type="ARBA" id="ARBA00004141"/>
    </source>
</evidence>
<evidence type="ECO:0000256" key="5">
    <source>
        <dbReference type="ARBA" id="ARBA00022692"/>
    </source>
</evidence>
<feature type="transmembrane region" description="Helical" evidence="11">
    <location>
        <begin position="172"/>
        <end position="191"/>
    </location>
</feature>
<dbReference type="InterPro" id="IPR045082">
    <property type="entry name" value="ATP_syn_F0_a_bact/chloroplast"/>
</dbReference>
<evidence type="ECO:0000256" key="4">
    <source>
        <dbReference type="ARBA" id="ARBA00022547"/>
    </source>
</evidence>
<evidence type="ECO:0000256" key="3">
    <source>
        <dbReference type="ARBA" id="ARBA00022448"/>
    </source>
</evidence>
<keyword evidence="14" id="KW-1185">Reference proteome</keyword>
<comment type="function">
    <text evidence="11 12">Key component of the proton channel; it plays a direct role in the translocation of protons across the membrane.</text>
</comment>
<comment type="similarity">
    <text evidence="2 11 12">Belongs to the ATPase A chain family.</text>
</comment>
<keyword evidence="9 11" id="KW-0472">Membrane</keyword>
<dbReference type="STRING" id="688269.Theth_0278"/>
<reference evidence="13 14" key="1">
    <citation type="submission" date="2010-11" db="EMBL/GenBank/DDBJ databases">
        <title>The complete genome of Thermotoga thermarum DSM 5069.</title>
        <authorList>
            <consortium name="US DOE Joint Genome Institute (JGI-PGF)"/>
            <person name="Lucas S."/>
            <person name="Copeland A."/>
            <person name="Lapidus A."/>
            <person name="Bruce D."/>
            <person name="Goodwin L."/>
            <person name="Pitluck S."/>
            <person name="Kyrpides N."/>
            <person name="Mavromatis K."/>
            <person name="Ivanova N."/>
            <person name="Zeytun A."/>
            <person name="Brettin T."/>
            <person name="Detter J.C."/>
            <person name="Tapia R."/>
            <person name="Han C."/>
            <person name="Land M."/>
            <person name="Hauser L."/>
            <person name="Markowitz V."/>
            <person name="Cheng J.-F."/>
            <person name="Hugenholtz P."/>
            <person name="Woyke T."/>
            <person name="Wu D."/>
            <person name="Spring S."/>
            <person name="Schroeder M."/>
            <person name="Brambilla E."/>
            <person name="Klenk H.-P."/>
            <person name="Eisen J.A."/>
        </authorList>
    </citation>
    <scope>NUCLEOTIDE SEQUENCE [LARGE SCALE GENOMIC DNA]</scope>
    <source>
        <strain evidence="13 14">DSM 5069</strain>
    </source>
</reference>
<dbReference type="PANTHER" id="PTHR42823">
    <property type="entry name" value="ATP SYNTHASE SUBUNIT A, CHLOROPLASTIC"/>
    <property type="match status" value="1"/>
</dbReference>
<dbReference type="SUPFAM" id="SSF81336">
    <property type="entry name" value="F1F0 ATP synthase subunit A"/>
    <property type="match status" value="1"/>
</dbReference>
<dbReference type="EMBL" id="CP002351">
    <property type="protein sequence ID" value="AEH50377.1"/>
    <property type="molecule type" value="Genomic_DNA"/>
</dbReference>
<dbReference type="InterPro" id="IPR000568">
    <property type="entry name" value="ATP_synth_F0_asu"/>
</dbReference>
<gene>
    <name evidence="11" type="primary">atpB</name>
    <name evidence="13" type="ORF">Theth_0278</name>
</gene>
<dbReference type="InterPro" id="IPR023011">
    <property type="entry name" value="ATP_synth_F0_asu_AS"/>
</dbReference>
<feature type="transmembrane region" description="Helical" evidence="11">
    <location>
        <begin position="229"/>
        <end position="248"/>
    </location>
</feature>
<dbReference type="PRINTS" id="PR00123">
    <property type="entry name" value="ATPASEA"/>
</dbReference>
<dbReference type="Proteomes" id="UP000006804">
    <property type="component" value="Chromosome"/>
</dbReference>
<dbReference type="Gene3D" id="1.20.120.220">
    <property type="entry name" value="ATP synthase, F0 complex, subunit A"/>
    <property type="match status" value="1"/>
</dbReference>
<dbReference type="OrthoDB" id="9789241at2"/>
<dbReference type="PROSITE" id="PS00449">
    <property type="entry name" value="ATPASE_A"/>
    <property type="match status" value="1"/>
</dbReference>
<dbReference type="RefSeq" id="WP_013931600.1">
    <property type="nucleotide sequence ID" value="NC_015707.1"/>
</dbReference>
<dbReference type="PATRIC" id="fig|688269.3.peg.287"/>
<evidence type="ECO:0000256" key="9">
    <source>
        <dbReference type="ARBA" id="ARBA00023136"/>
    </source>
</evidence>
<dbReference type="HAMAP" id="MF_01393">
    <property type="entry name" value="ATP_synth_a_bact"/>
    <property type="match status" value="1"/>
</dbReference>
<dbReference type="InterPro" id="IPR035908">
    <property type="entry name" value="F0_ATP_A_sf"/>
</dbReference>